<dbReference type="Proteomes" id="UP000094769">
    <property type="component" value="Unassembled WGS sequence"/>
</dbReference>
<evidence type="ECO:0000313" key="1">
    <source>
        <dbReference type="EMBL" id="ODJ88556.1"/>
    </source>
</evidence>
<reference evidence="1 2" key="1">
    <citation type="submission" date="2016-06" db="EMBL/GenBank/DDBJ databases">
        <title>Genome sequence of endosymbiont of Candidatus Endolucinida thiodiazotropha.</title>
        <authorList>
            <person name="Poehlein A."/>
            <person name="Koenig S."/>
            <person name="Heiden S.E."/>
            <person name="Thuermer A."/>
            <person name="Voget S."/>
            <person name="Daniel R."/>
            <person name="Markert S."/>
            <person name="Gros O."/>
            <person name="Schweder T."/>
        </authorList>
    </citation>
    <scope>NUCLEOTIDE SEQUENCE [LARGE SCALE GENOMIC DNA]</scope>
    <source>
        <strain evidence="1 2">COS</strain>
    </source>
</reference>
<dbReference type="GO" id="GO:0019867">
    <property type="term" value="C:outer membrane"/>
    <property type="evidence" value="ECO:0007669"/>
    <property type="project" value="InterPro"/>
</dbReference>
<accession>A0A7Z1AG19</accession>
<dbReference type="Pfam" id="PF03843">
    <property type="entry name" value="Slp"/>
    <property type="match status" value="1"/>
</dbReference>
<dbReference type="OrthoDB" id="5295757at2"/>
<comment type="caution">
    <text evidence="1">The sequence shown here is derived from an EMBL/GenBank/DDBJ whole genome shotgun (WGS) entry which is preliminary data.</text>
</comment>
<gene>
    <name evidence="1" type="primary">slp_1</name>
    <name evidence="1" type="ORF">CODIS_11020</name>
</gene>
<dbReference type="PIRSF" id="PIRSF004982">
    <property type="entry name" value="SlP"/>
    <property type="match status" value="1"/>
</dbReference>
<dbReference type="PANTHER" id="PTHR37530:SF1">
    <property type="entry name" value="OUTER MEMBRANE PROTEIN SLP"/>
    <property type="match status" value="1"/>
</dbReference>
<dbReference type="AlphaFoldDB" id="A0A7Z1AG19"/>
<protein>
    <submittedName>
        <fullName evidence="1">Outer membrane protein slp</fullName>
    </submittedName>
</protein>
<dbReference type="EMBL" id="MARB01000005">
    <property type="protein sequence ID" value="ODJ88556.1"/>
    <property type="molecule type" value="Genomic_DNA"/>
</dbReference>
<name>A0A7Z1AG19_9GAMM</name>
<evidence type="ECO:0000313" key="2">
    <source>
        <dbReference type="Proteomes" id="UP000094769"/>
    </source>
</evidence>
<dbReference type="PANTHER" id="PTHR37530">
    <property type="entry name" value="OUTER MEMBRANE PROTEIN SLP"/>
    <property type="match status" value="1"/>
</dbReference>
<keyword evidence="2" id="KW-1185">Reference proteome</keyword>
<proteinExistence type="predicted"/>
<organism evidence="1 2">
    <name type="scientific">Candidatus Thiodiazotropha endolucinida</name>
    <dbReference type="NCBI Taxonomy" id="1655433"/>
    <lineage>
        <taxon>Bacteria</taxon>
        <taxon>Pseudomonadati</taxon>
        <taxon>Pseudomonadota</taxon>
        <taxon>Gammaproteobacteria</taxon>
        <taxon>Chromatiales</taxon>
        <taxon>Sedimenticolaceae</taxon>
        <taxon>Candidatus Thiodiazotropha</taxon>
    </lineage>
</organism>
<dbReference type="InterPro" id="IPR004658">
    <property type="entry name" value="OMP_Slp"/>
</dbReference>
<sequence length="172" mass="18703">MDPMRWFFILITAAILHACSSKPVIPAADRSITPLKAASSQPSDSSNLLQWGGVIIETRNLRETTEIQILAYPLDEDGHPDTDANTIGRFIAQQPGYLETVEYAVGRLVTATGKLSEVRQGQVADSPYPFPILDCDEITLWPEHKSRPKPRIRFGFGASSGGGGFGSIGISF</sequence>